<dbReference type="SUPFAM" id="SSF55874">
    <property type="entry name" value="ATPase domain of HSP90 chaperone/DNA topoisomerase II/histidine kinase"/>
    <property type="match status" value="1"/>
</dbReference>
<dbReference type="InterPro" id="IPR005467">
    <property type="entry name" value="His_kinase_dom"/>
</dbReference>
<keyword evidence="3" id="KW-0597">Phosphoprotein</keyword>
<evidence type="ECO:0000256" key="4">
    <source>
        <dbReference type="SAM" id="Coils"/>
    </source>
</evidence>
<evidence type="ECO:0000259" key="6">
    <source>
        <dbReference type="PROSITE" id="PS50109"/>
    </source>
</evidence>
<dbReference type="InterPro" id="IPR035965">
    <property type="entry name" value="PAS-like_dom_sf"/>
</dbReference>
<accession>A0ABW3PJL2</accession>
<dbReference type="Gene3D" id="3.30.450.20">
    <property type="entry name" value="PAS domain"/>
    <property type="match status" value="1"/>
</dbReference>
<evidence type="ECO:0000313" key="9">
    <source>
        <dbReference type="EMBL" id="MFD1123601.1"/>
    </source>
</evidence>
<dbReference type="EC" id="2.7.13.3" evidence="2"/>
<dbReference type="SMART" id="SM00388">
    <property type="entry name" value="HisKA"/>
    <property type="match status" value="1"/>
</dbReference>
<dbReference type="Gene3D" id="1.10.287.130">
    <property type="match status" value="1"/>
</dbReference>
<dbReference type="PROSITE" id="PS50112">
    <property type="entry name" value="PAS"/>
    <property type="match status" value="1"/>
</dbReference>
<keyword evidence="10" id="KW-1185">Reference proteome</keyword>
<sequence length="455" mass="51472">MAATQSANQDSLAALVILATFGIFTIAIMASLFKTRFTSRSQVETLVNERQELLQRIRAATDLAESLRLQNEELLKSSEDRKRLYETILSTIPDFVYVFDFGEVHHYFAYANQELLKMFGRTYEETVGKTFLELGYEPWHAEMHDREIDTVRKTKKPHRGEVFFTGTFGRRMYDYIFVPVFDERGEVKYVAGTTRDVTDRYNAQEQLKQNEIVLKQNETTLREADRRKDEFLAMLAHELRNPLAPISSAAHIMFLSQFDQARVQTSTEIIQRQVKHMVGLVDDLLDVSRVNRGLVVIEKTPQDMIAVISDSAEQVRPLIDFKHQRLSIQLAPGPVMVLGDFKRLVQVVSNLLNNAAKYTQERGNITLSLKTAGQHVHITVSDDGIGITPEDQELIFDLFAQAKRSSDRSQGGLGLGLALVKTLVQLHDGTVSCSSRGLGLGSDFTMVFPLHTSKL</sequence>
<dbReference type="InterPro" id="IPR000014">
    <property type="entry name" value="PAS"/>
</dbReference>
<dbReference type="InterPro" id="IPR003594">
    <property type="entry name" value="HATPase_dom"/>
</dbReference>
<dbReference type="CDD" id="cd00082">
    <property type="entry name" value="HisKA"/>
    <property type="match status" value="1"/>
</dbReference>
<dbReference type="InterPro" id="IPR013656">
    <property type="entry name" value="PAS_4"/>
</dbReference>
<feature type="domain" description="Histidine kinase" evidence="6">
    <location>
        <begin position="234"/>
        <end position="452"/>
    </location>
</feature>
<comment type="catalytic activity">
    <reaction evidence="1">
        <text>ATP + protein L-histidine = ADP + protein N-phospho-L-histidine.</text>
        <dbReference type="EC" id="2.7.13.3"/>
    </reaction>
</comment>
<protein>
    <recommendedName>
        <fullName evidence="2">histidine kinase</fullName>
        <ecNumber evidence="2">2.7.13.3</ecNumber>
    </recommendedName>
</protein>
<dbReference type="EMBL" id="JBHTLN010000007">
    <property type="protein sequence ID" value="MFD1123601.1"/>
    <property type="molecule type" value="Genomic_DNA"/>
</dbReference>
<dbReference type="Pfam" id="PF08448">
    <property type="entry name" value="PAS_4"/>
    <property type="match status" value="1"/>
</dbReference>
<dbReference type="PROSITE" id="PS50113">
    <property type="entry name" value="PAC"/>
    <property type="match status" value="1"/>
</dbReference>
<evidence type="ECO:0000259" key="7">
    <source>
        <dbReference type="PROSITE" id="PS50112"/>
    </source>
</evidence>
<reference evidence="10" key="1">
    <citation type="journal article" date="2019" name="Int. J. Syst. Evol. Microbiol.">
        <title>The Global Catalogue of Microorganisms (GCM) 10K type strain sequencing project: providing services to taxonomists for standard genome sequencing and annotation.</title>
        <authorList>
            <consortium name="The Broad Institute Genomics Platform"/>
            <consortium name="The Broad Institute Genome Sequencing Center for Infectious Disease"/>
            <person name="Wu L."/>
            <person name="Ma J."/>
        </authorList>
    </citation>
    <scope>NUCLEOTIDE SEQUENCE [LARGE SCALE GENOMIC DNA]</scope>
    <source>
        <strain evidence="10">CCUG 58411</strain>
    </source>
</reference>
<evidence type="ECO:0000256" key="3">
    <source>
        <dbReference type="ARBA" id="ARBA00022553"/>
    </source>
</evidence>
<dbReference type="PANTHER" id="PTHR43547:SF2">
    <property type="entry name" value="HYBRID SIGNAL TRANSDUCTION HISTIDINE KINASE C"/>
    <property type="match status" value="1"/>
</dbReference>
<dbReference type="InterPro" id="IPR003661">
    <property type="entry name" value="HisK_dim/P_dom"/>
</dbReference>
<feature type="domain" description="PAC" evidence="8">
    <location>
        <begin position="158"/>
        <end position="209"/>
    </location>
</feature>
<organism evidence="9 10">
    <name type="scientific">Methylophilus flavus</name>
    <dbReference type="NCBI Taxonomy" id="640084"/>
    <lineage>
        <taxon>Bacteria</taxon>
        <taxon>Pseudomonadati</taxon>
        <taxon>Pseudomonadota</taxon>
        <taxon>Betaproteobacteria</taxon>
        <taxon>Nitrosomonadales</taxon>
        <taxon>Methylophilaceae</taxon>
        <taxon>Methylophilus</taxon>
    </lineage>
</organism>
<dbReference type="InterPro" id="IPR036097">
    <property type="entry name" value="HisK_dim/P_sf"/>
</dbReference>
<evidence type="ECO:0000313" key="10">
    <source>
        <dbReference type="Proteomes" id="UP001597206"/>
    </source>
</evidence>
<keyword evidence="4" id="KW-0175">Coiled coil</keyword>
<keyword evidence="9" id="KW-0067">ATP-binding</keyword>
<feature type="coiled-coil region" evidence="4">
    <location>
        <begin position="43"/>
        <end position="77"/>
    </location>
</feature>
<keyword evidence="5" id="KW-0472">Membrane</keyword>
<dbReference type="RefSeq" id="WP_379035444.1">
    <property type="nucleotide sequence ID" value="NZ_JBHTLN010000007.1"/>
</dbReference>
<feature type="transmembrane region" description="Helical" evidence="5">
    <location>
        <begin position="12"/>
        <end position="33"/>
    </location>
</feature>
<dbReference type="InterPro" id="IPR000700">
    <property type="entry name" value="PAS-assoc_C"/>
</dbReference>
<dbReference type="Pfam" id="PF00512">
    <property type="entry name" value="HisKA"/>
    <property type="match status" value="1"/>
</dbReference>
<dbReference type="NCBIfam" id="TIGR00229">
    <property type="entry name" value="sensory_box"/>
    <property type="match status" value="1"/>
</dbReference>
<dbReference type="InterPro" id="IPR036890">
    <property type="entry name" value="HATPase_C_sf"/>
</dbReference>
<name>A0ABW3PJL2_9PROT</name>
<comment type="caution">
    <text evidence="9">The sequence shown here is derived from an EMBL/GenBank/DDBJ whole genome shotgun (WGS) entry which is preliminary data.</text>
</comment>
<keyword evidence="9" id="KW-0547">Nucleotide-binding</keyword>
<dbReference type="SUPFAM" id="SSF55785">
    <property type="entry name" value="PYP-like sensor domain (PAS domain)"/>
    <property type="match status" value="1"/>
</dbReference>
<dbReference type="GO" id="GO:0005524">
    <property type="term" value="F:ATP binding"/>
    <property type="evidence" value="ECO:0007669"/>
    <property type="project" value="UniProtKB-KW"/>
</dbReference>
<dbReference type="PRINTS" id="PR00344">
    <property type="entry name" value="BCTRLSENSOR"/>
</dbReference>
<evidence type="ECO:0000256" key="5">
    <source>
        <dbReference type="SAM" id="Phobius"/>
    </source>
</evidence>
<dbReference type="PANTHER" id="PTHR43547">
    <property type="entry name" value="TWO-COMPONENT HISTIDINE KINASE"/>
    <property type="match status" value="1"/>
</dbReference>
<evidence type="ECO:0000259" key="8">
    <source>
        <dbReference type="PROSITE" id="PS50113"/>
    </source>
</evidence>
<evidence type="ECO:0000256" key="2">
    <source>
        <dbReference type="ARBA" id="ARBA00012438"/>
    </source>
</evidence>
<keyword evidence="5" id="KW-1133">Transmembrane helix</keyword>
<dbReference type="SMART" id="SM00091">
    <property type="entry name" value="PAS"/>
    <property type="match status" value="1"/>
</dbReference>
<dbReference type="SMART" id="SM00387">
    <property type="entry name" value="HATPase_c"/>
    <property type="match status" value="1"/>
</dbReference>
<dbReference type="Proteomes" id="UP001597206">
    <property type="component" value="Unassembled WGS sequence"/>
</dbReference>
<gene>
    <name evidence="9" type="ORF">ACFQ2T_13885</name>
</gene>
<proteinExistence type="predicted"/>
<feature type="domain" description="PAS" evidence="7">
    <location>
        <begin position="81"/>
        <end position="132"/>
    </location>
</feature>
<dbReference type="Gene3D" id="3.30.565.10">
    <property type="entry name" value="Histidine kinase-like ATPase, C-terminal domain"/>
    <property type="match status" value="1"/>
</dbReference>
<dbReference type="Pfam" id="PF02518">
    <property type="entry name" value="HATPase_c"/>
    <property type="match status" value="1"/>
</dbReference>
<dbReference type="SUPFAM" id="SSF47384">
    <property type="entry name" value="Homodimeric domain of signal transducing histidine kinase"/>
    <property type="match status" value="1"/>
</dbReference>
<dbReference type="InterPro" id="IPR004358">
    <property type="entry name" value="Sig_transdc_His_kin-like_C"/>
</dbReference>
<dbReference type="PROSITE" id="PS50109">
    <property type="entry name" value="HIS_KIN"/>
    <property type="match status" value="1"/>
</dbReference>
<evidence type="ECO:0000256" key="1">
    <source>
        <dbReference type="ARBA" id="ARBA00000085"/>
    </source>
</evidence>
<keyword evidence="5" id="KW-0812">Transmembrane</keyword>
<dbReference type="CDD" id="cd00130">
    <property type="entry name" value="PAS"/>
    <property type="match status" value="1"/>
</dbReference>